<dbReference type="EMBL" id="CM044703">
    <property type="protein sequence ID" value="KAI5671143.1"/>
    <property type="molecule type" value="Genomic_DNA"/>
</dbReference>
<sequence length="171" mass="19610">MASISNLPYVEGSSTNRPPLFNGTNYTFRKSRIRIYIISINFDLWSIVEKGPYIPKKDGIVKNVEEYDENSIGFYSLSLYPLYQKSLYSSSSHTLSRDCFKRVKTKNADIRRGVNIEEGGSSRGRGKGKRVPSGIRALDKFIYAKEVAKFEEWTRNRRKIAAGHRVDLNDM</sequence>
<protein>
    <submittedName>
        <fullName evidence="1">Uncharacterized protein</fullName>
    </submittedName>
</protein>
<keyword evidence="2" id="KW-1185">Reference proteome</keyword>
<gene>
    <name evidence="1" type="ORF">M9H77_11507</name>
</gene>
<name>A0ACC0BEV0_CATRO</name>
<evidence type="ECO:0000313" key="1">
    <source>
        <dbReference type="EMBL" id="KAI5671143.1"/>
    </source>
</evidence>
<reference evidence="2" key="1">
    <citation type="journal article" date="2023" name="Nat. Plants">
        <title>Single-cell RNA sequencing provides a high-resolution roadmap for understanding the multicellular compartmentation of specialized metabolism.</title>
        <authorList>
            <person name="Sun S."/>
            <person name="Shen X."/>
            <person name="Li Y."/>
            <person name="Li Y."/>
            <person name="Wang S."/>
            <person name="Li R."/>
            <person name="Zhang H."/>
            <person name="Shen G."/>
            <person name="Guo B."/>
            <person name="Wei J."/>
            <person name="Xu J."/>
            <person name="St-Pierre B."/>
            <person name="Chen S."/>
            <person name="Sun C."/>
        </authorList>
    </citation>
    <scope>NUCLEOTIDE SEQUENCE [LARGE SCALE GENOMIC DNA]</scope>
</reference>
<evidence type="ECO:0000313" key="2">
    <source>
        <dbReference type="Proteomes" id="UP001060085"/>
    </source>
</evidence>
<comment type="caution">
    <text evidence="1">The sequence shown here is derived from an EMBL/GenBank/DDBJ whole genome shotgun (WGS) entry which is preliminary data.</text>
</comment>
<proteinExistence type="predicted"/>
<organism evidence="1 2">
    <name type="scientific">Catharanthus roseus</name>
    <name type="common">Madagascar periwinkle</name>
    <name type="synonym">Vinca rosea</name>
    <dbReference type="NCBI Taxonomy" id="4058"/>
    <lineage>
        <taxon>Eukaryota</taxon>
        <taxon>Viridiplantae</taxon>
        <taxon>Streptophyta</taxon>
        <taxon>Embryophyta</taxon>
        <taxon>Tracheophyta</taxon>
        <taxon>Spermatophyta</taxon>
        <taxon>Magnoliopsida</taxon>
        <taxon>eudicotyledons</taxon>
        <taxon>Gunneridae</taxon>
        <taxon>Pentapetalae</taxon>
        <taxon>asterids</taxon>
        <taxon>lamiids</taxon>
        <taxon>Gentianales</taxon>
        <taxon>Apocynaceae</taxon>
        <taxon>Rauvolfioideae</taxon>
        <taxon>Vinceae</taxon>
        <taxon>Catharanthinae</taxon>
        <taxon>Catharanthus</taxon>
    </lineage>
</organism>
<accession>A0ACC0BEV0</accession>
<dbReference type="Proteomes" id="UP001060085">
    <property type="component" value="Linkage Group LG03"/>
</dbReference>